<keyword evidence="1" id="KW-0812">Transmembrane</keyword>
<dbReference type="HOGENOM" id="CLU_047737_2_2_6"/>
<dbReference type="EMBL" id="CP002209">
    <property type="protein sequence ID" value="ADN74404.1"/>
    <property type="molecule type" value="Genomic_DNA"/>
</dbReference>
<dbReference type="CDD" id="cd06662">
    <property type="entry name" value="SURF1"/>
    <property type="match status" value="1"/>
</dbReference>
<keyword evidence="1" id="KW-1003">Cell membrane</keyword>
<dbReference type="RefSeq" id="WP_013343710.1">
    <property type="nucleotide sequence ID" value="NC_014541.1"/>
</dbReference>
<dbReference type="InterPro" id="IPR002994">
    <property type="entry name" value="Surf1/Shy1"/>
</dbReference>
<feature type="transmembrane region" description="Helical" evidence="1">
    <location>
        <begin position="7"/>
        <end position="29"/>
    </location>
</feature>
<keyword evidence="1" id="KW-1133">Transmembrane helix</keyword>
<dbReference type="eggNOG" id="COG3346">
    <property type="taxonomic scope" value="Bacteria"/>
</dbReference>
<sequence>MSQPVRPAIWAALIATVLAIGVLVKLGFWQLDRAEEKRHLMAQLAQRAEQTLHWPLPDWPGEQLAGYRLAGTVEPVTERTLLLDNQTLDGQVGYRWLQPARFDGGAWILLDLGFVPVARGDRTLPTLPTLPERLSVSGRLYRPGHNPLNAHLLPEAGSVTRIQALELAQLSDHWQQPVAPVVWLVEQPELVGFARSWQPINLSPEKHQGYALQWFGLAVALVIILLRMIQIGRLQRSAQADRLET</sequence>
<comment type="similarity">
    <text evidence="1">Belongs to the SURF1 family.</text>
</comment>
<organism evidence="2 3">
    <name type="scientific">Ferrimonas balearica (strain DSM 9799 / CCM 4581 / KCTC 23876 / PAT)</name>
    <dbReference type="NCBI Taxonomy" id="550540"/>
    <lineage>
        <taxon>Bacteria</taxon>
        <taxon>Pseudomonadati</taxon>
        <taxon>Pseudomonadota</taxon>
        <taxon>Gammaproteobacteria</taxon>
        <taxon>Alteromonadales</taxon>
        <taxon>Ferrimonadaceae</taxon>
        <taxon>Ferrimonas</taxon>
    </lineage>
</organism>
<dbReference type="GeneID" id="67180430"/>
<evidence type="ECO:0000313" key="3">
    <source>
        <dbReference type="Proteomes" id="UP000006683"/>
    </source>
</evidence>
<gene>
    <name evidence="2" type="ordered locus">Fbal_0190</name>
</gene>
<dbReference type="AlphaFoldDB" id="E1SL10"/>
<keyword evidence="3" id="KW-1185">Reference proteome</keyword>
<reference evidence="2 3" key="1">
    <citation type="journal article" date="2010" name="Stand. Genomic Sci.">
        <title>Complete genome sequence of Ferrimonas balearica type strain (PAT).</title>
        <authorList>
            <person name="Nolan M."/>
            <person name="Sikorski J."/>
            <person name="Davenport K."/>
            <person name="Lucas S."/>
            <person name="Glavina Del Rio T."/>
            <person name="Tice H."/>
            <person name="Cheng J."/>
            <person name="Goodwin L."/>
            <person name="Pitluck S."/>
            <person name="Liolios K."/>
            <person name="Ivanova N."/>
            <person name="Mavromatis K."/>
            <person name="Ovchinnikova G."/>
            <person name="Pati A."/>
            <person name="Chen A."/>
            <person name="Palaniappan K."/>
            <person name="Land M."/>
            <person name="Hauser L."/>
            <person name="Chang Y."/>
            <person name="Jeffries C."/>
            <person name="Tapia R."/>
            <person name="Brettin T."/>
            <person name="Detter J."/>
            <person name="Han C."/>
            <person name="Yasawong M."/>
            <person name="Rohde M."/>
            <person name="Tindall B."/>
            <person name="Goker M."/>
            <person name="Woyke T."/>
            <person name="Bristow J."/>
            <person name="Eisen J."/>
            <person name="Markowitz V."/>
            <person name="Hugenholtz P."/>
            <person name="Kyrpides N."/>
            <person name="Klenk H."/>
            <person name="Lapidus A."/>
        </authorList>
    </citation>
    <scope>NUCLEOTIDE SEQUENCE [LARGE SCALE GENOMIC DNA]</scope>
    <source>
        <strain evidence="3">DSM 9799 / CCM 4581 / KCTC 23876 / PAT</strain>
    </source>
</reference>
<dbReference type="KEGG" id="fbl:Fbal_0190"/>
<evidence type="ECO:0000256" key="1">
    <source>
        <dbReference type="RuleBase" id="RU363076"/>
    </source>
</evidence>
<dbReference type="OrthoDB" id="9789940at2"/>
<comment type="subcellular location">
    <subcellularLocation>
        <location evidence="1">Cell membrane</location>
        <topology evidence="1">Multi-pass membrane protein</topology>
    </subcellularLocation>
</comment>
<dbReference type="Pfam" id="PF02104">
    <property type="entry name" value="SURF1"/>
    <property type="match status" value="1"/>
</dbReference>
<feature type="transmembrane region" description="Helical" evidence="1">
    <location>
        <begin position="210"/>
        <end position="229"/>
    </location>
</feature>
<protein>
    <recommendedName>
        <fullName evidence="1">SURF1-like protein</fullName>
    </recommendedName>
</protein>
<keyword evidence="1" id="KW-0472">Membrane</keyword>
<name>E1SL10_FERBD</name>
<dbReference type="GO" id="GO:0005886">
    <property type="term" value="C:plasma membrane"/>
    <property type="evidence" value="ECO:0007669"/>
    <property type="project" value="UniProtKB-SubCell"/>
</dbReference>
<dbReference type="PROSITE" id="PS50895">
    <property type="entry name" value="SURF1"/>
    <property type="match status" value="1"/>
</dbReference>
<dbReference type="Proteomes" id="UP000006683">
    <property type="component" value="Chromosome"/>
</dbReference>
<dbReference type="STRING" id="550540.Fbal_0190"/>
<accession>E1SL10</accession>
<evidence type="ECO:0000313" key="2">
    <source>
        <dbReference type="EMBL" id="ADN74404.1"/>
    </source>
</evidence>
<proteinExistence type="inferred from homology"/>